<dbReference type="RefSeq" id="WP_088872750.1">
    <property type="nucleotide sequence ID" value="NZ_CP022111.1"/>
</dbReference>
<feature type="transmembrane region" description="Helical" evidence="6">
    <location>
        <begin position="438"/>
        <end position="461"/>
    </location>
</feature>
<reference evidence="9 10" key="1">
    <citation type="submission" date="2017-06" db="EMBL/GenBank/DDBJ databases">
        <title>Complete genome sequence of Nitrospirillum amazonense strain CBAmC, an endophytic nitrogen-fixing and plant growth-promoting bacterium, isolated from sugarcane.</title>
        <authorList>
            <person name="Schwab S."/>
            <person name="dos Santos Teixeira K.R."/>
            <person name="Simoes Araujo J.L."/>
            <person name="Soares Vidal M."/>
            <person name="Borges de Freitas H.R."/>
            <person name="Rivello Crivelaro A.L."/>
            <person name="Bueno de Camargo Nunes A."/>
            <person name="dos Santos C.M."/>
            <person name="Palmeira da Silva Rosa D."/>
            <person name="da Silva Padilha D."/>
            <person name="da Silva E."/>
            <person name="Araujo Terra L."/>
            <person name="Soares Mendes V."/>
            <person name="Farinelli L."/>
            <person name="Magalhaes Cruz L."/>
            <person name="Baldani J.I."/>
        </authorList>
    </citation>
    <scope>NUCLEOTIDE SEQUENCE [LARGE SCALE GENOMIC DNA]</scope>
    <source>
        <strain evidence="9 10">CBAmC</strain>
    </source>
</reference>
<comment type="subcellular location">
    <subcellularLocation>
        <location evidence="1">Cell membrane</location>
        <topology evidence="1">Multi-pass membrane protein</topology>
    </subcellularLocation>
</comment>
<keyword evidence="4 6" id="KW-1133">Transmembrane helix</keyword>
<dbReference type="GO" id="GO:0005886">
    <property type="term" value="C:plasma membrane"/>
    <property type="evidence" value="ECO:0007669"/>
    <property type="project" value="UniProtKB-SubCell"/>
</dbReference>
<organism evidence="9 10">
    <name type="scientific">Nitrospirillum viridazoti CBAmc</name>
    <dbReference type="NCBI Taxonomy" id="1441467"/>
    <lineage>
        <taxon>Bacteria</taxon>
        <taxon>Pseudomonadati</taxon>
        <taxon>Pseudomonadota</taxon>
        <taxon>Alphaproteobacteria</taxon>
        <taxon>Rhodospirillales</taxon>
        <taxon>Azospirillaceae</taxon>
        <taxon>Nitrospirillum</taxon>
        <taxon>Nitrospirillum viridazoti</taxon>
    </lineage>
</organism>
<evidence type="ECO:0000259" key="8">
    <source>
        <dbReference type="Pfam" id="PF12704"/>
    </source>
</evidence>
<evidence type="ECO:0000256" key="2">
    <source>
        <dbReference type="ARBA" id="ARBA00022475"/>
    </source>
</evidence>
<keyword evidence="2" id="KW-1003">Cell membrane</keyword>
<feature type="transmembrane region" description="Helical" evidence="6">
    <location>
        <begin position="705"/>
        <end position="729"/>
    </location>
</feature>
<name>A0A248JTS3_9PROT</name>
<dbReference type="EMBL" id="CP022111">
    <property type="protein sequence ID" value="ASG22132.1"/>
    <property type="molecule type" value="Genomic_DNA"/>
</dbReference>
<evidence type="ECO:0000313" key="9">
    <source>
        <dbReference type="EMBL" id="ASG22132.1"/>
    </source>
</evidence>
<dbReference type="GO" id="GO:0022857">
    <property type="term" value="F:transmembrane transporter activity"/>
    <property type="evidence" value="ECO:0007669"/>
    <property type="project" value="TreeGrafter"/>
</dbReference>
<gene>
    <name evidence="9" type="ORF">Y958_14225</name>
</gene>
<keyword evidence="10" id="KW-1185">Reference proteome</keyword>
<feature type="transmembrane region" description="Helical" evidence="6">
    <location>
        <begin position="792"/>
        <end position="818"/>
    </location>
</feature>
<dbReference type="Pfam" id="PF12704">
    <property type="entry name" value="MacB_PCD"/>
    <property type="match status" value="1"/>
</dbReference>
<feature type="transmembrane region" description="Helical" evidence="6">
    <location>
        <begin position="392"/>
        <end position="417"/>
    </location>
</feature>
<feature type="transmembrane region" description="Helical" evidence="6">
    <location>
        <begin position="34"/>
        <end position="55"/>
    </location>
</feature>
<evidence type="ECO:0000256" key="4">
    <source>
        <dbReference type="ARBA" id="ARBA00022989"/>
    </source>
</evidence>
<keyword evidence="5 6" id="KW-0472">Membrane</keyword>
<evidence type="ECO:0000256" key="5">
    <source>
        <dbReference type="ARBA" id="ARBA00023136"/>
    </source>
</evidence>
<evidence type="ECO:0000256" key="1">
    <source>
        <dbReference type="ARBA" id="ARBA00004651"/>
    </source>
</evidence>
<proteinExistence type="predicted"/>
<dbReference type="InterPro" id="IPR003838">
    <property type="entry name" value="ABC3_permease_C"/>
</dbReference>
<protein>
    <submittedName>
        <fullName evidence="9">Uncharacterized protein</fullName>
    </submittedName>
</protein>
<dbReference type="PANTHER" id="PTHR30572:SF18">
    <property type="entry name" value="ABC-TYPE MACROLIDE FAMILY EXPORT SYSTEM PERMEASE COMPONENT 2"/>
    <property type="match status" value="1"/>
</dbReference>
<dbReference type="InterPro" id="IPR050250">
    <property type="entry name" value="Macrolide_Exporter_MacB"/>
</dbReference>
<dbReference type="InterPro" id="IPR025857">
    <property type="entry name" value="MacB_PCD"/>
</dbReference>
<dbReference type="KEGG" id="nao:Y958_14225"/>
<evidence type="ECO:0000256" key="6">
    <source>
        <dbReference type="SAM" id="Phobius"/>
    </source>
</evidence>
<feature type="domain" description="MacB-like periplasmic core" evidence="8">
    <location>
        <begin position="33"/>
        <end position="202"/>
    </location>
</feature>
<feature type="transmembrane region" description="Helical" evidence="6">
    <location>
        <begin position="346"/>
        <end position="372"/>
    </location>
</feature>
<accession>A0A248JTS3</accession>
<dbReference type="AlphaFoldDB" id="A0A248JTS3"/>
<feature type="domain" description="ABC3 transporter permease C-terminal" evidence="7">
    <location>
        <begin position="708"/>
        <end position="816"/>
    </location>
</feature>
<dbReference type="PANTHER" id="PTHR30572">
    <property type="entry name" value="MEMBRANE COMPONENT OF TRANSPORTER-RELATED"/>
    <property type="match status" value="1"/>
</dbReference>
<evidence type="ECO:0000259" key="7">
    <source>
        <dbReference type="Pfam" id="PF02687"/>
    </source>
</evidence>
<feature type="transmembrane region" description="Helical" evidence="6">
    <location>
        <begin position="761"/>
        <end position="780"/>
    </location>
</feature>
<feature type="transmembrane region" description="Helical" evidence="6">
    <location>
        <begin position="297"/>
        <end position="319"/>
    </location>
</feature>
<dbReference type="Proteomes" id="UP000197153">
    <property type="component" value="Chromosome 2"/>
</dbReference>
<keyword evidence="3 6" id="KW-0812">Transmembrane</keyword>
<evidence type="ECO:0000256" key="3">
    <source>
        <dbReference type="ARBA" id="ARBA00022692"/>
    </source>
</evidence>
<dbReference type="Pfam" id="PF02687">
    <property type="entry name" value="FtsX"/>
    <property type="match status" value="2"/>
</dbReference>
<sequence length="828" mass="89473">MARWHLNEEEGGIMFGNFLKVAVRVLVRQRLYTALNIAGLALGMATAAMIGLFVWHEMHYDGFFSHADRIQRLIRTFHTPSGAAVTVAAQAKPTGPALAHDFPEAEAVVRVVNHAVAVRRDSAVFEVHLTLADADYFRLFDWPFLAGDPTTAISQPGTVVLTETTARKLFSSVDILGRAVTLTSGVTLTVAGVIRDLPSNTVFHMEMLANISTRLNDGWDEPFAAADTQWHHSFLRTYLLLKLGVEPASLVARFPGFLAARMTEYLDTATGKPSATLDLQPLTRVHVEGISDDGVPLSLLVTFLGVGALVLGIAVINFINLSTARSSLRAREVAIRKTLGGRRGMLVMQFLTESVLLSLISGALALVLVELAMPRFLALLDLRMDAHFMSGLWIAAVSLPLVAVVGLAGGFYPALVLSRPRPGDLLKGGPMAAGGGRLRAILVVAQFAAAIVLGISTVVMLQQTRYASTQRLGFMPENVVLLRGLDTPAGHAHQQALREALLRIPGVIAAGGSLWMPGDGSDRFSSYRLPDTPKEKELQLRTEGVDFGYMEAVGMKILAGRLFDQAHPQDGQITRPDAPEDEEAPQGDSIVLSALAVTRLGLGTPQQALGHTVIYGDHTALTVIGVVDDVQFDSAKSVLEPTLYLIEPRFMDVMAVRVAAGSGAGTLAAIDDTWRRLYPDLPLKREFLDDHIRDTYATTAHQGQLLGLFSGLAILIACLGLFGLAAFTAERRTKEIGLRKVLGATVPDIVRLLVWQFSKPVVVATLVAWPVAWVLAGRWLGEFVYRVDRDPLVFVIAGLVALLIAWVTVAGHAARVAAAKPVRALRYE</sequence>
<feature type="domain" description="ABC3 transporter permease C-terminal" evidence="7">
    <location>
        <begin position="306"/>
        <end position="419"/>
    </location>
</feature>
<evidence type="ECO:0000313" key="10">
    <source>
        <dbReference type="Proteomes" id="UP000197153"/>
    </source>
</evidence>